<dbReference type="AlphaFoldDB" id="A0A023VZI6"/>
<accession>A0A023VZI6</accession>
<protein>
    <submittedName>
        <fullName evidence="2">U-SLPTX-Er5-like protein</fullName>
    </submittedName>
</protein>
<organism evidence="2">
    <name type="scientific">Scolopendra alternans</name>
    <name type="common">Florida Keys giant centipede</name>
    <dbReference type="NCBI Taxonomy" id="1329349"/>
    <lineage>
        <taxon>Eukaryota</taxon>
        <taxon>Metazoa</taxon>
        <taxon>Ecdysozoa</taxon>
        <taxon>Arthropoda</taxon>
        <taxon>Myriapoda</taxon>
        <taxon>Chilopoda</taxon>
        <taxon>Pleurostigmophora</taxon>
        <taxon>Scolopendromorpha</taxon>
        <taxon>Scolopendridae</taxon>
        <taxon>Scolopendra</taxon>
    </lineage>
</organism>
<proteinExistence type="evidence at transcript level"/>
<feature type="signal peptide" evidence="1">
    <location>
        <begin position="1"/>
        <end position="25"/>
    </location>
</feature>
<feature type="chain" id="PRO_5001526938" evidence="1">
    <location>
        <begin position="26"/>
        <end position="96"/>
    </location>
</feature>
<reference evidence="2" key="2">
    <citation type="journal article" date="2014" name="J. Proteomics">
        <title>Multifunctional warheads: diversification of the toxin arsenal of centipedes via novel multidomain transcripts.</title>
        <authorList>
            <person name="Undheim E.A."/>
            <person name="Sunagar K."/>
            <person name="Hamilton B.R."/>
            <person name="Jones A."/>
            <person name="Venter D.J."/>
            <person name="Fry B.G."/>
            <person name="King G.F."/>
        </authorList>
    </citation>
    <scope>NUCLEOTIDE SEQUENCE</scope>
    <source>
        <strain evidence="2">SaH_RL1_rep_c1462_F2</strain>
    </source>
</reference>
<keyword evidence="1" id="KW-0732">Signal</keyword>
<reference evidence="2" key="1">
    <citation type="submission" date="2013-05" db="EMBL/GenBank/DDBJ databases">
        <authorList>
            <person name="Undheim E.A.B."/>
            <person name="Fry B.G."/>
            <person name="King G.F."/>
        </authorList>
    </citation>
    <scope>NUCLEOTIDE SEQUENCE</scope>
    <source>
        <strain evidence="2">SaH_RL1_rep_c1462_F2</strain>
    </source>
</reference>
<evidence type="ECO:0000256" key="1">
    <source>
        <dbReference type="SAM" id="SignalP"/>
    </source>
</evidence>
<sequence length="96" mass="12180">MIFSRIMGGLLCLCLVLTVFELINGSDEFEHQDSLHLVKRLWRNWEEDQQKDREKRLWRNWEEEEQKDREKRLWRNWEEEEQKEKRNLPELKYEME</sequence>
<evidence type="ECO:0000313" key="2">
    <source>
        <dbReference type="EMBL" id="AHY22617.1"/>
    </source>
</evidence>
<name>A0A023VZI6_SCOAL</name>
<dbReference type="EMBL" id="KF130766">
    <property type="protein sequence ID" value="AHY22617.1"/>
    <property type="molecule type" value="mRNA"/>
</dbReference>